<name>A0A426Y212_ENSVE</name>
<dbReference type="PANTHER" id="PTHR31949">
    <property type="entry name" value="GASTRIC MUCIN-LIKE PROTEIN"/>
    <property type="match status" value="1"/>
</dbReference>
<evidence type="ECO:0000313" key="1">
    <source>
        <dbReference type="EMBL" id="RRT45813.1"/>
    </source>
</evidence>
<organism evidence="1 2">
    <name type="scientific">Ensete ventricosum</name>
    <name type="common">Abyssinian banana</name>
    <name type="synonym">Musa ensete</name>
    <dbReference type="NCBI Taxonomy" id="4639"/>
    <lineage>
        <taxon>Eukaryota</taxon>
        <taxon>Viridiplantae</taxon>
        <taxon>Streptophyta</taxon>
        <taxon>Embryophyta</taxon>
        <taxon>Tracheophyta</taxon>
        <taxon>Spermatophyta</taxon>
        <taxon>Magnoliopsida</taxon>
        <taxon>Liliopsida</taxon>
        <taxon>Zingiberales</taxon>
        <taxon>Musaceae</taxon>
        <taxon>Ensete</taxon>
    </lineage>
</organism>
<sequence>MNRSLRAAVARSPGRTMTKQADEELALFLEMRKLEKEQSNLLLHSTTELDPPLGSKPGTAPIFKIASSAPAREAGIADFLNSDSEKNDYDW</sequence>
<accession>A0A426Y212</accession>
<proteinExistence type="predicted"/>
<dbReference type="GO" id="GO:0055028">
    <property type="term" value="C:cortical microtubule"/>
    <property type="evidence" value="ECO:0007669"/>
    <property type="project" value="TreeGrafter"/>
</dbReference>
<protein>
    <submittedName>
        <fullName evidence="1">Uncharacterized protein</fullName>
    </submittedName>
</protein>
<reference evidence="1 2" key="1">
    <citation type="journal article" date="2014" name="Agronomy (Basel)">
        <title>A Draft Genome Sequence for Ensete ventricosum, the Drought-Tolerant Tree Against Hunger.</title>
        <authorList>
            <person name="Harrison J."/>
            <person name="Moore K.A."/>
            <person name="Paszkiewicz K."/>
            <person name="Jones T."/>
            <person name="Grant M."/>
            <person name="Ambacheew D."/>
            <person name="Muzemil S."/>
            <person name="Studholme D.J."/>
        </authorList>
    </citation>
    <scope>NUCLEOTIDE SEQUENCE [LARGE SCALE GENOMIC DNA]</scope>
</reference>
<dbReference type="GO" id="GO:0043622">
    <property type="term" value="P:cortical microtubule organization"/>
    <property type="evidence" value="ECO:0007669"/>
    <property type="project" value="TreeGrafter"/>
</dbReference>
<dbReference type="PANTHER" id="PTHR31949:SF20">
    <property type="entry name" value="OS01G0141900 PROTEIN"/>
    <property type="match status" value="1"/>
</dbReference>
<dbReference type="Proteomes" id="UP000287651">
    <property type="component" value="Unassembled WGS sequence"/>
</dbReference>
<dbReference type="EMBL" id="AMZH03015587">
    <property type="protein sequence ID" value="RRT45813.1"/>
    <property type="molecule type" value="Genomic_DNA"/>
</dbReference>
<gene>
    <name evidence="1" type="ORF">B296_00041715</name>
</gene>
<evidence type="ECO:0000313" key="2">
    <source>
        <dbReference type="Proteomes" id="UP000287651"/>
    </source>
</evidence>
<comment type="caution">
    <text evidence="1">The sequence shown here is derived from an EMBL/GenBank/DDBJ whole genome shotgun (WGS) entry which is preliminary data.</text>
</comment>
<dbReference type="AlphaFoldDB" id="A0A426Y212"/>